<gene>
    <name evidence="1" type="ORF">EMQ25_10055</name>
</gene>
<proteinExistence type="predicted"/>
<comment type="caution">
    <text evidence="1">The sequence shown here is derived from an EMBL/GenBank/DDBJ whole genome shotgun (WGS) entry which is preliminary data.</text>
</comment>
<dbReference type="EMBL" id="RZNJ01000003">
    <property type="protein sequence ID" value="RUT31197.1"/>
    <property type="molecule type" value="Genomic_DNA"/>
</dbReference>
<reference evidence="1 2" key="1">
    <citation type="journal article" date="2016" name="Int. J. Syst. Evol. Microbiol.">
        <title>Arsenicitalea aurantiaca gen. nov., sp. nov., a new member of the family Hyphomicrobiaceae, isolated from high-arsenic sediment.</title>
        <authorList>
            <person name="Mu Y."/>
            <person name="Zhou L."/>
            <person name="Zeng X.C."/>
            <person name="Liu L."/>
            <person name="Pan Y."/>
            <person name="Chen X."/>
            <person name="Wang J."/>
            <person name="Li S."/>
            <person name="Li W.J."/>
            <person name="Wang Y."/>
        </authorList>
    </citation>
    <scope>NUCLEOTIDE SEQUENCE [LARGE SCALE GENOMIC DNA]</scope>
    <source>
        <strain evidence="1 2">42-50</strain>
    </source>
</reference>
<evidence type="ECO:0008006" key="3">
    <source>
        <dbReference type="Google" id="ProtNLM"/>
    </source>
</evidence>
<accession>A0A433XAS8</accession>
<dbReference type="AlphaFoldDB" id="A0A433XAS8"/>
<sequence length="205" mass="21836">MSNQSMGRGPKANALARTGLGVSILVAALALGACTTVEGTNALTDIGTFEREVMSETLRGVGMLERDEKEETGQRRAPLVLPRQTASLPAPQQARTDMLPADSDRVQIDASNLTEADLQRLRNARVVDARTLAGRPLTEQETRQLTARMTAAQVGTGPRPLYLPPDRYFTTVGGQDTVCLAPSGQLVPISDPSCPAEVRAALASR</sequence>
<dbReference type="Proteomes" id="UP000281547">
    <property type="component" value="Unassembled WGS sequence"/>
</dbReference>
<organism evidence="1 2">
    <name type="scientific">Arsenicitalea aurantiaca</name>
    <dbReference type="NCBI Taxonomy" id="1783274"/>
    <lineage>
        <taxon>Bacteria</taxon>
        <taxon>Pseudomonadati</taxon>
        <taxon>Pseudomonadota</taxon>
        <taxon>Alphaproteobacteria</taxon>
        <taxon>Hyphomicrobiales</taxon>
        <taxon>Devosiaceae</taxon>
        <taxon>Arsenicitalea</taxon>
    </lineage>
</organism>
<evidence type="ECO:0000313" key="1">
    <source>
        <dbReference type="EMBL" id="RUT31197.1"/>
    </source>
</evidence>
<dbReference type="OrthoDB" id="7948119at2"/>
<protein>
    <recommendedName>
        <fullName evidence="3">DUF3035 domain-containing protein</fullName>
    </recommendedName>
</protein>
<keyword evidence="2" id="KW-1185">Reference proteome</keyword>
<name>A0A433XAS8_9HYPH</name>
<dbReference type="RefSeq" id="WP_127188443.1">
    <property type="nucleotide sequence ID" value="NZ_RZNJ01000003.1"/>
</dbReference>
<evidence type="ECO:0000313" key="2">
    <source>
        <dbReference type="Proteomes" id="UP000281547"/>
    </source>
</evidence>